<dbReference type="SUPFAM" id="SSF51735">
    <property type="entry name" value="NAD(P)-binding Rossmann-fold domains"/>
    <property type="match status" value="1"/>
</dbReference>
<dbReference type="GeneID" id="87816661"/>
<dbReference type="GO" id="GO:0006694">
    <property type="term" value="P:steroid biosynthetic process"/>
    <property type="evidence" value="ECO:0007669"/>
    <property type="project" value="InterPro"/>
</dbReference>
<dbReference type="Pfam" id="PF01073">
    <property type="entry name" value="3Beta_HSD"/>
    <property type="match status" value="1"/>
</dbReference>
<accession>A0AAN6V6A9</accession>
<dbReference type="InterPro" id="IPR036291">
    <property type="entry name" value="NAD(P)-bd_dom_sf"/>
</dbReference>
<keyword evidence="2" id="KW-0560">Oxidoreductase</keyword>
<dbReference type="InterPro" id="IPR050177">
    <property type="entry name" value="Lipid_A_modif_metabolic_enz"/>
</dbReference>
<feature type="signal peptide" evidence="3">
    <location>
        <begin position="1"/>
        <end position="22"/>
    </location>
</feature>
<evidence type="ECO:0000313" key="6">
    <source>
        <dbReference type="Proteomes" id="UP001302676"/>
    </source>
</evidence>
<proteinExistence type="inferred from homology"/>
<feature type="domain" description="3-beta hydroxysteroid dehydrogenase/isomerase" evidence="4">
    <location>
        <begin position="71"/>
        <end position="318"/>
    </location>
</feature>
<dbReference type="Proteomes" id="UP001302676">
    <property type="component" value="Unassembled WGS sequence"/>
</dbReference>
<dbReference type="AlphaFoldDB" id="A0AAN6V6A9"/>
<organism evidence="5 6">
    <name type="scientific">Dichotomopilus funicola</name>
    <dbReference type="NCBI Taxonomy" id="1934379"/>
    <lineage>
        <taxon>Eukaryota</taxon>
        <taxon>Fungi</taxon>
        <taxon>Dikarya</taxon>
        <taxon>Ascomycota</taxon>
        <taxon>Pezizomycotina</taxon>
        <taxon>Sordariomycetes</taxon>
        <taxon>Sordariomycetidae</taxon>
        <taxon>Sordariales</taxon>
        <taxon>Chaetomiaceae</taxon>
        <taxon>Dichotomopilus</taxon>
    </lineage>
</organism>
<comment type="caution">
    <text evidence="5">The sequence shown here is derived from an EMBL/GenBank/DDBJ whole genome shotgun (WGS) entry which is preliminary data.</text>
</comment>
<feature type="chain" id="PRO_5042969634" description="3-beta hydroxysteroid dehydrogenase/isomerase domain-containing protein" evidence="3">
    <location>
        <begin position="23"/>
        <end position="494"/>
    </location>
</feature>
<reference evidence="5" key="2">
    <citation type="submission" date="2023-05" db="EMBL/GenBank/DDBJ databases">
        <authorList>
            <consortium name="Lawrence Berkeley National Laboratory"/>
            <person name="Steindorff A."/>
            <person name="Hensen N."/>
            <person name="Bonometti L."/>
            <person name="Westerberg I."/>
            <person name="Brannstrom I.O."/>
            <person name="Guillou S."/>
            <person name="Cros-Aarteil S."/>
            <person name="Calhoun S."/>
            <person name="Haridas S."/>
            <person name="Kuo A."/>
            <person name="Mondo S."/>
            <person name="Pangilinan J."/>
            <person name="Riley R."/>
            <person name="Labutti K."/>
            <person name="Andreopoulos B."/>
            <person name="Lipzen A."/>
            <person name="Chen C."/>
            <person name="Yanf M."/>
            <person name="Daum C."/>
            <person name="Ng V."/>
            <person name="Clum A."/>
            <person name="Ohm R."/>
            <person name="Martin F."/>
            <person name="Silar P."/>
            <person name="Natvig D."/>
            <person name="Lalanne C."/>
            <person name="Gautier V."/>
            <person name="Ament-Velasquez S.L."/>
            <person name="Kruys A."/>
            <person name="Hutchinson M.I."/>
            <person name="Powell A.J."/>
            <person name="Barry K."/>
            <person name="Miller A.N."/>
            <person name="Grigoriev I.V."/>
            <person name="Debuchy R."/>
            <person name="Gladieux P."/>
            <person name="Thoren M.H."/>
            <person name="Johannesson H."/>
        </authorList>
    </citation>
    <scope>NUCLEOTIDE SEQUENCE</scope>
    <source>
        <strain evidence="5">CBS 141.50</strain>
    </source>
</reference>
<keyword evidence="3" id="KW-0732">Signal</keyword>
<dbReference type="Gene3D" id="3.40.50.720">
    <property type="entry name" value="NAD(P)-binding Rossmann-like Domain"/>
    <property type="match status" value="1"/>
</dbReference>
<dbReference type="GO" id="GO:0016616">
    <property type="term" value="F:oxidoreductase activity, acting on the CH-OH group of donors, NAD or NADP as acceptor"/>
    <property type="evidence" value="ECO:0007669"/>
    <property type="project" value="InterPro"/>
</dbReference>
<evidence type="ECO:0000256" key="3">
    <source>
        <dbReference type="SAM" id="SignalP"/>
    </source>
</evidence>
<evidence type="ECO:0000259" key="4">
    <source>
        <dbReference type="Pfam" id="PF01073"/>
    </source>
</evidence>
<dbReference type="RefSeq" id="XP_062638913.1">
    <property type="nucleotide sequence ID" value="XM_062780048.1"/>
</dbReference>
<keyword evidence="6" id="KW-1185">Reference proteome</keyword>
<gene>
    <name evidence="5" type="ORF">C8A04DRAFT_26799</name>
</gene>
<evidence type="ECO:0000256" key="1">
    <source>
        <dbReference type="ARBA" id="ARBA00009219"/>
    </source>
</evidence>
<comment type="similarity">
    <text evidence="1">Belongs to the 3-beta-HSD family.</text>
</comment>
<name>A0AAN6V6A9_9PEZI</name>
<reference evidence="5" key="1">
    <citation type="journal article" date="2023" name="Mol. Phylogenet. Evol.">
        <title>Genome-scale phylogeny and comparative genomics of the fungal order Sordariales.</title>
        <authorList>
            <person name="Hensen N."/>
            <person name="Bonometti L."/>
            <person name="Westerberg I."/>
            <person name="Brannstrom I.O."/>
            <person name="Guillou S."/>
            <person name="Cros-Aarteil S."/>
            <person name="Calhoun S."/>
            <person name="Haridas S."/>
            <person name="Kuo A."/>
            <person name="Mondo S."/>
            <person name="Pangilinan J."/>
            <person name="Riley R."/>
            <person name="LaButti K."/>
            <person name="Andreopoulos B."/>
            <person name="Lipzen A."/>
            <person name="Chen C."/>
            <person name="Yan M."/>
            <person name="Daum C."/>
            <person name="Ng V."/>
            <person name="Clum A."/>
            <person name="Steindorff A."/>
            <person name="Ohm R.A."/>
            <person name="Martin F."/>
            <person name="Silar P."/>
            <person name="Natvig D.O."/>
            <person name="Lalanne C."/>
            <person name="Gautier V."/>
            <person name="Ament-Velasquez S.L."/>
            <person name="Kruys A."/>
            <person name="Hutchinson M.I."/>
            <person name="Powell A.J."/>
            <person name="Barry K."/>
            <person name="Miller A.N."/>
            <person name="Grigoriev I.V."/>
            <person name="Debuchy R."/>
            <person name="Gladieux P."/>
            <person name="Hiltunen Thoren M."/>
            <person name="Johannesson H."/>
        </authorList>
    </citation>
    <scope>NUCLEOTIDE SEQUENCE</scope>
    <source>
        <strain evidence="5">CBS 141.50</strain>
    </source>
</reference>
<dbReference type="InterPro" id="IPR002225">
    <property type="entry name" value="3Beta_OHSteriod_DH/Estase"/>
</dbReference>
<dbReference type="PANTHER" id="PTHR43245">
    <property type="entry name" value="BIFUNCTIONAL POLYMYXIN RESISTANCE PROTEIN ARNA"/>
    <property type="match status" value="1"/>
</dbReference>
<sequence>MFWTALAAVAVLAAVWLVRINAGMLSVPEDAQNASPQRWTKQRIQEAYERVKKKPIDFSHLLPPRLERRYVIVGGSGLVGGDIVLQLLERGELPEAIRIVDFAPVNRRDMLRTAADCDFAKADITSRASVEAAFSRPWPESVAKRPLTVFHTAAAVRPQERSLLLYHRISPVNRDGAVNVLETAKAAGADVFIATSSASVGVVPPNFWIWPWQSSPKDYVQVVDEKDFDAPLRPHSQFFSNYGYSKAEAERAVCAANSPTFRTGAIRPGNPIYGQKTDPVLGIVLRTGDNVTWIPHVIQHFVNSRNVALAHLQFEAALAPTTPTSRTSARSKAAALAHLPACAGRPFNVTDPGPPIAFTDLYTAAEQLSTKPVRTFPQQPLVLFLIAHVIEAWCLILARFPFLTKYFGLREPAGPIHMLQPSVFTVSIHTIIDDSEARKSVEDGGIGYRPGCETLEGVCEQILEWNRENEGVEGEDGPEGTLAKAALMGQGVAA</sequence>
<dbReference type="PANTHER" id="PTHR43245:SF51">
    <property type="entry name" value="SHORT CHAIN DEHYDROGENASE_REDUCTASE FAMILY 42E, MEMBER 2"/>
    <property type="match status" value="1"/>
</dbReference>
<evidence type="ECO:0000313" key="5">
    <source>
        <dbReference type="EMBL" id="KAK4145542.1"/>
    </source>
</evidence>
<evidence type="ECO:0000256" key="2">
    <source>
        <dbReference type="ARBA" id="ARBA00023002"/>
    </source>
</evidence>
<protein>
    <recommendedName>
        <fullName evidence="4">3-beta hydroxysteroid dehydrogenase/isomerase domain-containing protein</fullName>
    </recommendedName>
</protein>
<dbReference type="EMBL" id="MU853568">
    <property type="protein sequence ID" value="KAK4145542.1"/>
    <property type="molecule type" value="Genomic_DNA"/>
</dbReference>